<evidence type="ECO:0000256" key="1">
    <source>
        <dbReference type="SAM" id="MobiDB-lite"/>
    </source>
</evidence>
<proteinExistence type="predicted"/>
<sequence length="328" mass="36280">MFGGGTMSSSDAQRFPVRGKSTTARDMTIHGGQVLSSYTHVSDQHSTFGTKIIVPNAREAHFVLDDFLGNATDLPLFEHATDTHGVTLINFALFDLVGKLLSPRIRDLGKITLIRDDTPTETVKRYPHAGPLLSTRWNEDLITECWPGLLRMAGSLKYGQATASLVVGKWSAASRQNTLAAALKEWGMLRRTLHAAKYLSDPAYRRKIARQLNKGESLHALRRDLHYAQQGAVTKPALADQTDQAWCLTVLTNAVITWTTEYYSLAVRQLRAAGRDVPDELLAHISPAHSENVNFFGVITVDVEAELAKLDTSGWRPLRPAQLRELGL</sequence>
<evidence type="ECO:0000313" key="3">
    <source>
        <dbReference type="EMBL" id="GAA2208308.1"/>
    </source>
</evidence>
<dbReference type="InterPro" id="IPR002513">
    <property type="entry name" value="Tn3_Tnp_DDE_dom"/>
</dbReference>
<reference evidence="4" key="1">
    <citation type="journal article" date="2019" name="Int. J. Syst. Evol. Microbiol.">
        <title>The Global Catalogue of Microorganisms (GCM) 10K type strain sequencing project: providing services to taxonomists for standard genome sequencing and annotation.</title>
        <authorList>
            <consortium name="The Broad Institute Genomics Platform"/>
            <consortium name="The Broad Institute Genome Sequencing Center for Infectious Disease"/>
            <person name="Wu L."/>
            <person name="Ma J."/>
        </authorList>
    </citation>
    <scope>NUCLEOTIDE SEQUENCE [LARGE SCALE GENOMIC DNA]</scope>
    <source>
        <strain evidence="4">JCM 16114</strain>
    </source>
</reference>
<feature type="domain" description="Tn3 transposase DDE" evidence="2">
    <location>
        <begin position="1"/>
        <end position="297"/>
    </location>
</feature>
<protein>
    <recommendedName>
        <fullName evidence="2">Tn3 transposase DDE domain-containing protein</fullName>
    </recommendedName>
</protein>
<evidence type="ECO:0000313" key="4">
    <source>
        <dbReference type="Proteomes" id="UP001499843"/>
    </source>
</evidence>
<dbReference type="Pfam" id="PF01526">
    <property type="entry name" value="DDE_Tnp_Tn3"/>
    <property type="match status" value="1"/>
</dbReference>
<gene>
    <name evidence="3" type="ORF">GCM10009850_037660</name>
</gene>
<name>A0ABP5PCL6_9ACTN</name>
<feature type="region of interest" description="Disordered" evidence="1">
    <location>
        <begin position="1"/>
        <end position="22"/>
    </location>
</feature>
<accession>A0ABP5PCL6</accession>
<keyword evidence="4" id="KW-1185">Reference proteome</keyword>
<comment type="caution">
    <text evidence="3">The sequence shown here is derived from an EMBL/GenBank/DDBJ whole genome shotgun (WGS) entry which is preliminary data.</text>
</comment>
<dbReference type="EMBL" id="BAAAQX010000008">
    <property type="protein sequence ID" value="GAA2208308.1"/>
    <property type="molecule type" value="Genomic_DNA"/>
</dbReference>
<organism evidence="3 4">
    <name type="scientific">Nonomuraea monospora</name>
    <dbReference type="NCBI Taxonomy" id="568818"/>
    <lineage>
        <taxon>Bacteria</taxon>
        <taxon>Bacillati</taxon>
        <taxon>Actinomycetota</taxon>
        <taxon>Actinomycetes</taxon>
        <taxon>Streptosporangiales</taxon>
        <taxon>Streptosporangiaceae</taxon>
        <taxon>Nonomuraea</taxon>
    </lineage>
</organism>
<evidence type="ECO:0000259" key="2">
    <source>
        <dbReference type="Pfam" id="PF01526"/>
    </source>
</evidence>
<dbReference type="Proteomes" id="UP001499843">
    <property type="component" value="Unassembled WGS sequence"/>
</dbReference>